<accession>A0A383B9E3</accession>
<protein>
    <submittedName>
        <fullName evidence="2">Uncharacterized protein</fullName>
    </submittedName>
</protein>
<evidence type="ECO:0000256" key="1">
    <source>
        <dbReference type="SAM" id="Phobius"/>
    </source>
</evidence>
<name>A0A383B9E3_9ZZZZ</name>
<evidence type="ECO:0000313" key="2">
    <source>
        <dbReference type="EMBL" id="SVE16410.1"/>
    </source>
</evidence>
<dbReference type="AlphaFoldDB" id="A0A383B9E3"/>
<organism evidence="2">
    <name type="scientific">marine metagenome</name>
    <dbReference type="NCBI Taxonomy" id="408172"/>
    <lineage>
        <taxon>unclassified sequences</taxon>
        <taxon>metagenomes</taxon>
        <taxon>ecological metagenomes</taxon>
    </lineage>
</organism>
<keyword evidence="1" id="KW-0812">Transmembrane</keyword>
<keyword evidence="1" id="KW-0472">Membrane</keyword>
<keyword evidence="1" id="KW-1133">Transmembrane helix</keyword>
<gene>
    <name evidence="2" type="ORF">METZ01_LOCUS469264</name>
</gene>
<sequence length="113" mass="13225">MVALTYNVNIRRERMLDVQGMISELGVPIAMSLAMMWGCFYLIKYITGQHTTMMNTKFEYLTGIIVKLIDQQKLMQIDLKAWSSNTKTLVDFLTEERDKEKERLIQKAKDKDL</sequence>
<feature type="transmembrane region" description="Helical" evidence="1">
    <location>
        <begin position="25"/>
        <end position="43"/>
    </location>
</feature>
<proteinExistence type="predicted"/>
<dbReference type="EMBL" id="UINC01198451">
    <property type="protein sequence ID" value="SVE16410.1"/>
    <property type="molecule type" value="Genomic_DNA"/>
</dbReference>
<reference evidence="2" key="1">
    <citation type="submission" date="2018-05" db="EMBL/GenBank/DDBJ databases">
        <authorList>
            <person name="Lanie J.A."/>
            <person name="Ng W.-L."/>
            <person name="Kazmierczak K.M."/>
            <person name="Andrzejewski T.M."/>
            <person name="Davidsen T.M."/>
            <person name="Wayne K.J."/>
            <person name="Tettelin H."/>
            <person name="Glass J.I."/>
            <person name="Rusch D."/>
            <person name="Podicherti R."/>
            <person name="Tsui H.-C.T."/>
            <person name="Winkler M.E."/>
        </authorList>
    </citation>
    <scope>NUCLEOTIDE SEQUENCE</scope>
</reference>